<proteinExistence type="predicted"/>
<organism evidence="1 2">
    <name type="scientific">Aphanomyces euteiches</name>
    <dbReference type="NCBI Taxonomy" id="100861"/>
    <lineage>
        <taxon>Eukaryota</taxon>
        <taxon>Sar</taxon>
        <taxon>Stramenopiles</taxon>
        <taxon>Oomycota</taxon>
        <taxon>Saprolegniomycetes</taxon>
        <taxon>Saprolegniales</taxon>
        <taxon>Verrucalvaceae</taxon>
        <taxon>Aphanomyces</taxon>
    </lineage>
</organism>
<comment type="caution">
    <text evidence="1">The sequence shown here is derived from an EMBL/GenBank/DDBJ whole genome shotgun (WGS) entry which is preliminary data.</text>
</comment>
<dbReference type="AlphaFoldDB" id="A0A6G0XJT0"/>
<dbReference type="EMBL" id="VJMJ01000052">
    <property type="protein sequence ID" value="KAF0740391.1"/>
    <property type="molecule type" value="Genomic_DNA"/>
</dbReference>
<name>A0A6G0XJT0_9STRA</name>
<reference evidence="1 2" key="1">
    <citation type="submission" date="2019-07" db="EMBL/GenBank/DDBJ databases">
        <title>Genomics analysis of Aphanomyces spp. identifies a new class of oomycete effector associated with host adaptation.</title>
        <authorList>
            <person name="Gaulin E."/>
        </authorList>
    </citation>
    <scope>NUCLEOTIDE SEQUENCE [LARGE SCALE GENOMIC DNA]</scope>
    <source>
        <strain evidence="1 2">ATCC 201684</strain>
    </source>
</reference>
<protein>
    <submittedName>
        <fullName evidence="1">Uncharacterized protein</fullName>
    </submittedName>
</protein>
<evidence type="ECO:0000313" key="1">
    <source>
        <dbReference type="EMBL" id="KAF0740391.1"/>
    </source>
</evidence>
<keyword evidence="2" id="KW-1185">Reference proteome</keyword>
<sequence length="78" mass="8932">MPTFKHLFDTWAFTDAPDESKGMSIYSDEDMDDFMLHREGRRPGASKKDEASLFQQDATDDFMFYRGNGNRAQGAEQA</sequence>
<accession>A0A6G0XJT0</accession>
<evidence type="ECO:0000313" key="2">
    <source>
        <dbReference type="Proteomes" id="UP000481153"/>
    </source>
</evidence>
<dbReference type="Proteomes" id="UP000481153">
    <property type="component" value="Unassembled WGS sequence"/>
</dbReference>
<gene>
    <name evidence="1" type="ORF">Ae201684_004128</name>
</gene>